<feature type="chain" id="PRO_5037702514" evidence="1">
    <location>
        <begin position="33"/>
        <end position="104"/>
    </location>
</feature>
<name>A0A915HWL4_ROMCU</name>
<accession>A0A915HWL4</accession>
<feature type="signal peptide" evidence="1">
    <location>
        <begin position="1"/>
        <end position="32"/>
    </location>
</feature>
<dbReference type="AlphaFoldDB" id="A0A915HWL4"/>
<keyword evidence="1" id="KW-0732">Signal</keyword>
<evidence type="ECO:0000313" key="3">
    <source>
        <dbReference type="WBParaSite" id="nRc.2.0.1.t05813-RA"/>
    </source>
</evidence>
<dbReference type="WBParaSite" id="nRc.2.0.1.t05813-RA">
    <property type="protein sequence ID" value="nRc.2.0.1.t05813-RA"/>
    <property type="gene ID" value="nRc.2.0.1.g05813"/>
</dbReference>
<reference evidence="3" key="1">
    <citation type="submission" date="2022-11" db="UniProtKB">
        <authorList>
            <consortium name="WormBaseParasite"/>
        </authorList>
    </citation>
    <scope>IDENTIFICATION</scope>
</reference>
<organism evidence="2 3">
    <name type="scientific">Romanomermis culicivorax</name>
    <name type="common">Nematode worm</name>
    <dbReference type="NCBI Taxonomy" id="13658"/>
    <lineage>
        <taxon>Eukaryota</taxon>
        <taxon>Metazoa</taxon>
        <taxon>Ecdysozoa</taxon>
        <taxon>Nematoda</taxon>
        <taxon>Enoplea</taxon>
        <taxon>Dorylaimia</taxon>
        <taxon>Mermithida</taxon>
        <taxon>Mermithoidea</taxon>
        <taxon>Mermithidae</taxon>
        <taxon>Romanomermis</taxon>
    </lineage>
</organism>
<protein>
    <submittedName>
        <fullName evidence="3">Uncharacterized protein</fullName>
    </submittedName>
</protein>
<evidence type="ECO:0000313" key="2">
    <source>
        <dbReference type="Proteomes" id="UP000887565"/>
    </source>
</evidence>
<evidence type="ECO:0000256" key="1">
    <source>
        <dbReference type="SAM" id="SignalP"/>
    </source>
</evidence>
<proteinExistence type="predicted"/>
<dbReference type="Proteomes" id="UP000887565">
    <property type="component" value="Unplaced"/>
</dbReference>
<sequence length="104" mass="10973">MTMQITNFLKLTLDNILTLALVLMNESTPVQPTAMDPETNTTTDQTLTDILEENTTNQSTAMDVAPQEPAAVAVLPAPAMDPPIYLVTPAILPGPLIIATVAAA</sequence>
<keyword evidence="2" id="KW-1185">Reference proteome</keyword>